<reference evidence="3 4" key="1">
    <citation type="submission" date="2016-01" db="EMBL/GenBank/DDBJ databases">
        <authorList>
            <person name="Oliw E.H."/>
        </authorList>
    </citation>
    <scope>NUCLEOTIDE SEQUENCE [LARGE SCALE GENOMIC DNA]</scope>
    <source>
        <strain evidence="3">LMG 27134</strain>
    </source>
</reference>
<dbReference type="InterPro" id="IPR011335">
    <property type="entry name" value="Restrct_endonuc-II-like"/>
</dbReference>
<dbReference type="Proteomes" id="UP000054683">
    <property type="component" value="Unassembled WGS sequence"/>
</dbReference>
<name>A0A158F700_9BURK</name>
<evidence type="ECO:0000313" key="4">
    <source>
        <dbReference type="Proteomes" id="UP000054683"/>
    </source>
</evidence>
<evidence type="ECO:0000256" key="2">
    <source>
        <dbReference type="HAMAP-Rule" id="MF_00048"/>
    </source>
</evidence>
<dbReference type="SUPFAM" id="SSF52980">
    <property type="entry name" value="Restriction endonuclease-like"/>
    <property type="match status" value="1"/>
</dbReference>
<evidence type="ECO:0000313" key="3">
    <source>
        <dbReference type="EMBL" id="SAL15652.1"/>
    </source>
</evidence>
<dbReference type="PANTHER" id="PTHR34039">
    <property type="entry name" value="UPF0102 PROTEIN YRAN"/>
    <property type="match status" value="1"/>
</dbReference>
<dbReference type="EMBL" id="FCOK02000003">
    <property type="protein sequence ID" value="SAL15652.1"/>
    <property type="molecule type" value="Genomic_DNA"/>
</dbReference>
<accession>A0A158F700</accession>
<dbReference type="AlphaFoldDB" id="A0A158F700"/>
<dbReference type="Gene3D" id="3.40.1350.10">
    <property type="match status" value="1"/>
</dbReference>
<comment type="similarity">
    <text evidence="1 2">Belongs to the UPF0102 family.</text>
</comment>
<protein>
    <recommendedName>
        <fullName evidence="2">UPF0102 protein AWB69_00755</fullName>
    </recommendedName>
</protein>
<dbReference type="InterPro" id="IPR011856">
    <property type="entry name" value="tRNA_endonuc-like_dom_sf"/>
</dbReference>
<dbReference type="HAMAP" id="MF_00048">
    <property type="entry name" value="UPF0102"/>
    <property type="match status" value="1"/>
</dbReference>
<organism evidence="3 4">
    <name type="scientific">Caballeronia udeis</name>
    <dbReference type="NCBI Taxonomy" id="1232866"/>
    <lineage>
        <taxon>Bacteria</taxon>
        <taxon>Pseudomonadati</taxon>
        <taxon>Pseudomonadota</taxon>
        <taxon>Betaproteobacteria</taxon>
        <taxon>Burkholderiales</taxon>
        <taxon>Burkholderiaceae</taxon>
        <taxon>Caballeronia</taxon>
    </lineage>
</organism>
<proteinExistence type="inferred from homology"/>
<dbReference type="GO" id="GO:0003676">
    <property type="term" value="F:nucleic acid binding"/>
    <property type="evidence" value="ECO:0007669"/>
    <property type="project" value="InterPro"/>
</dbReference>
<dbReference type="InterPro" id="IPR003509">
    <property type="entry name" value="UPF0102_YraN-like"/>
</dbReference>
<evidence type="ECO:0000256" key="1">
    <source>
        <dbReference type="ARBA" id="ARBA00006738"/>
    </source>
</evidence>
<dbReference type="NCBIfam" id="TIGR00252">
    <property type="entry name" value="YraN family protein"/>
    <property type="match status" value="1"/>
</dbReference>
<dbReference type="Pfam" id="PF02021">
    <property type="entry name" value="UPF0102"/>
    <property type="match status" value="1"/>
</dbReference>
<sequence>MCHAKRDNFLGNGVSKTIGSAFEQRALEYLQRQRLRFVARNFSCRGGEIDLVMREIGSQRALVFVEVRARRSRQFAAAAASVGAHKQRRLVLAAQHYLMTWRGALPVCRFDVIAFDAGRIVWLRDAFRSDTS</sequence>
<dbReference type="PANTHER" id="PTHR34039:SF1">
    <property type="entry name" value="UPF0102 PROTEIN YRAN"/>
    <property type="match status" value="1"/>
</dbReference>
<dbReference type="NCBIfam" id="NF009150">
    <property type="entry name" value="PRK12497.1-3"/>
    <property type="match status" value="1"/>
</dbReference>
<gene>
    <name evidence="3" type="ORF">AWB69_00755</name>
</gene>